<name>A0A2R8AQ46_9RHOB</name>
<keyword evidence="3" id="KW-1185">Reference proteome</keyword>
<feature type="region of interest" description="Disordered" evidence="1">
    <location>
        <begin position="95"/>
        <end position="114"/>
    </location>
</feature>
<dbReference type="OrthoDB" id="7832779at2"/>
<protein>
    <submittedName>
        <fullName evidence="2">Uncharacterized protein</fullName>
    </submittedName>
</protein>
<sequence length="497" mass="55651">MNRAQILAKGHWTYFHEVEGLDTLSLIALSCMDSFLEYVTAQGAAAPSSGDIVLWATQRDDPVSAGQHLLDALRVCIPGFAEVGEKALAMLKTASPKAGPKMAPEQDSRSREAPVPAQASFWDPLASPAPTYMGRRRISVYPEELPEAWKAALLNAAFGRPGHGVVYSREILRRTREKLCQLAWSCRCAGHPIEISEVTVDRYQQDVIARRKSGKNGLRWATVRALIEEIHRFARFIGLHDTLISFLATRLRLLERRERQQKALKHFELARTGNTTNRILDMADGLLGAVPAIDCPKKRHRMRNAACILGIYPIVPLRNASASLVFGENLFWNNGEWTIDMKIQKTQARSPHHLVVPLHADHGKFVDAVLIGDANVDRIAEARAKALSDRQTLFALHDGTPVSETYIPRIFKTLTGNNFTTTRTMLHTDEAIENGDGGTSYAMASCHQVDWKIRKKYQLETLARSSVERRQQAGRIRRARLSDQIHENWQPLPAPAE</sequence>
<accession>A0A2R8AQ46</accession>
<organism evidence="2 3">
    <name type="scientific">Pseudoprimorskyibacter insulae</name>
    <dbReference type="NCBI Taxonomy" id="1695997"/>
    <lineage>
        <taxon>Bacteria</taxon>
        <taxon>Pseudomonadati</taxon>
        <taxon>Pseudomonadota</taxon>
        <taxon>Alphaproteobacteria</taxon>
        <taxon>Rhodobacterales</taxon>
        <taxon>Paracoccaceae</taxon>
        <taxon>Pseudoprimorskyibacter</taxon>
    </lineage>
</organism>
<dbReference type="Proteomes" id="UP000244904">
    <property type="component" value="Unassembled WGS sequence"/>
</dbReference>
<gene>
    <name evidence="2" type="ORF">PRI8871_00691</name>
</gene>
<proteinExistence type="predicted"/>
<dbReference type="EMBL" id="OMOJ01000001">
    <property type="protein sequence ID" value="SPF78100.1"/>
    <property type="molecule type" value="Genomic_DNA"/>
</dbReference>
<dbReference type="AlphaFoldDB" id="A0A2R8AQ46"/>
<evidence type="ECO:0000256" key="1">
    <source>
        <dbReference type="SAM" id="MobiDB-lite"/>
    </source>
</evidence>
<dbReference type="RefSeq" id="WP_108884774.1">
    <property type="nucleotide sequence ID" value="NZ_OMOJ01000001.1"/>
</dbReference>
<evidence type="ECO:0000313" key="3">
    <source>
        <dbReference type="Proteomes" id="UP000244904"/>
    </source>
</evidence>
<evidence type="ECO:0000313" key="2">
    <source>
        <dbReference type="EMBL" id="SPF78100.1"/>
    </source>
</evidence>
<reference evidence="3" key="1">
    <citation type="submission" date="2018-03" db="EMBL/GenBank/DDBJ databases">
        <authorList>
            <person name="Rodrigo-Torres L."/>
            <person name="Arahal R. D."/>
            <person name="Lucena T."/>
        </authorList>
    </citation>
    <scope>NUCLEOTIDE SEQUENCE [LARGE SCALE GENOMIC DNA]</scope>
    <source>
        <strain evidence="3">CECT 8871</strain>
    </source>
</reference>